<sequence>MEKKPWVTFWVVKWFNFDSTIPSFSTYSTRKEARRFKRALKIANTGASKITIQKGIETESGSNMVYKKIHY</sequence>
<evidence type="ECO:0000313" key="2">
    <source>
        <dbReference type="Proteomes" id="UP000505302"/>
    </source>
</evidence>
<protein>
    <submittedName>
        <fullName evidence="1">Uncharacterized protein</fullName>
    </submittedName>
</protein>
<keyword evidence="2" id="KW-1185">Reference proteome</keyword>
<dbReference type="KEGG" id="vg:77949259"/>
<dbReference type="RefSeq" id="YP_010672969.1">
    <property type="nucleotide sequence ID" value="NC_070981.1"/>
</dbReference>
<dbReference type="GeneID" id="77949259"/>
<evidence type="ECO:0000313" key="1">
    <source>
        <dbReference type="EMBL" id="BCG44985.1"/>
    </source>
</evidence>
<name>A0A6J4EFQ8_9CAUD</name>
<dbReference type="Proteomes" id="UP000505302">
    <property type="component" value="Segment"/>
</dbReference>
<reference evidence="1 2" key="1">
    <citation type="submission" date="2020-06" db="EMBL/GenBank/DDBJ databases">
        <title>Complete Genome Sequence of the phage EK010 isolated from swine sewage.</title>
        <authorList>
            <person name="Shahin K."/>
            <person name="Bao H."/>
            <person name="Soleimani-Delfan A."/>
            <person name="Wang R."/>
        </authorList>
    </citation>
    <scope>NUCLEOTIDE SEQUENCE [LARGE SCALE GENOMIC DNA]</scope>
</reference>
<accession>A0A6J4EFQ8</accession>
<organism evidence="1 2">
    <name type="scientific">Escherichia phage EK010</name>
    <dbReference type="NCBI Taxonomy" id="2742112"/>
    <lineage>
        <taxon>Viruses</taxon>
        <taxon>Duplodnaviria</taxon>
        <taxon>Heunggongvirae</taxon>
        <taxon>Uroviricota</taxon>
        <taxon>Caudoviricetes</taxon>
        <taxon>Mktvariviridae</taxon>
        <taxon>Gordonclarkvirinae</taxon>
        <taxon>Suseptimavirus</taxon>
        <taxon>Suseptimavirus EK010</taxon>
    </lineage>
</organism>
<dbReference type="EMBL" id="LC553734">
    <property type="protein sequence ID" value="BCG44985.1"/>
    <property type="molecule type" value="Genomic_DNA"/>
</dbReference>
<proteinExistence type="predicted"/>